<evidence type="ECO:0000313" key="3">
    <source>
        <dbReference type="Proteomes" id="UP001341840"/>
    </source>
</evidence>
<feature type="compositionally biased region" description="Polar residues" evidence="1">
    <location>
        <begin position="28"/>
        <end position="44"/>
    </location>
</feature>
<feature type="region of interest" description="Disordered" evidence="1">
    <location>
        <begin position="1"/>
        <end position="72"/>
    </location>
</feature>
<feature type="compositionally biased region" description="Basic and acidic residues" evidence="1">
    <location>
        <begin position="1"/>
        <end position="18"/>
    </location>
</feature>
<name>A0ABU6WAU6_9FABA</name>
<evidence type="ECO:0000313" key="2">
    <source>
        <dbReference type="EMBL" id="MED6182292.1"/>
    </source>
</evidence>
<gene>
    <name evidence="2" type="ORF">PIB30_027262</name>
</gene>
<sequence>MEEIHRIAHEYMQEEDVSKVVSGKRKNPTSQPNKGGSQGPSTLPTKPLVPRQGDEDEREGWNPRSQRQTELAPNMVQVVINVVVRTNQLGKSKSEAKKDIKVQSIEALRMEKILVVQFTP</sequence>
<dbReference type="Proteomes" id="UP001341840">
    <property type="component" value="Unassembled WGS sequence"/>
</dbReference>
<organism evidence="2 3">
    <name type="scientific">Stylosanthes scabra</name>
    <dbReference type="NCBI Taxonomy" id="79078"/>
    <lineage>
        <taxon>Eukaryota</taxon>
        <taxon>Viridiplantae</taxon>
        <taxon>Streptophyta</taxon>
        <taxon>Embryophyta</taxon>
        <taxon>Tracheophyta</taxon>
        <taxon>Spermatophyta</taxon>
        <taxon>Magnoliopsida</taxon>
        <taxon>eudicotyledons</taxon>
        <taxon>Gunneridae</taxon>
        <taxon>Pentapetalae</taxon>
        <taxon>rosids</taxon>
        <taxon>fabids</taxon>
        <taxon>Fabales</taxon>
        <taxon>Fabaceae</taxon>
        <taxon>Papilionoideae</taxon>
        <taxon>50 kb inversion clade</taxon>
        <taxon>dalbergioids sensu lato</taxon>
        <taxon>Dalbergieae</taxon>
        <taxon>Pterocarpus clade</taxon>
        <taxon>Stylosanthes</taxon>
    </lineage>
</organism>
<protein>
    <submittedName>
        <fullName evidence="2">Uncharacterized protein</fullName>
    </submittedName>
</protein>
<reference evidence="2 3" key="1">
    <citation type="journal article" date="2023" name="Plants (Basel)">
        <title>Bridging the Gap: Combining Genomics and Transcriptomics Approaches to Understand Stylosanthes scabra, an Orphan Legume from the Brazilian Caatinga.</title>
        <authorList>
            <person name="Ferreira-Neto J.R.C."/>
            <person name="da Silva M.D."/>
            <person name="Binneck E."/>
            <person name="de Melo N.F."/>
            <person name="da Silva R.H."/>
            <person name="de Melo A.L.T.M."/>
            <person name="Pandolfi V."/>
            <person name="Bustamante F.O."/>
            <person name="Brasileiro-Vidal A.C."/>
            <person name="Benko-Iseppon A.M."/>
        </authorList>
    </citation>
    <scope>NUCLEOTIDE SEQUENCE [LARGE SCALE GENOMIC DNA]</scope>
    <source>
        <tissue evidence="2">Leaves</tissue>
    </source>
</reference>
<accession>A0ABU6WAU6</accession>
<keyword evidence="3" id="KW-1185">Reference proteome</keyword>
<comment type="caution">
    <text evidence="2">The sequence shown here is derived from an EMBL/GenBank/DDBJ whole genome shotgun (WGS) entry which is preliminary data.</text>
</comment>
<evidence type="ECO:0000256" key="1">
    <source>
        <dbReference type="SAM" id="MobiDB-lite"/>
    </source>
</evidence>
<dbReference type="EMBL" id="JASCZI010181347">
    <property type="protein sequence ID" value="MED6182292.1"/>
    <property type="molecule type" value="Genomic_DNA"/>
</dbReference>
<proteinExistence type="predicted"/>